<dbReference type="PANTHER" id="PTHR43875:SF15">
    <property type="entry name" value="TREHALOSE IMPORT ATP-BINDING PROTEIN SUGC"/>
    <property type="match status" value="1"/>
</dbReference>
<dbReference type="InParanoid" id="M5E3P3"/>
<dbReference type="Gene3D" id="2.40.50.140">
    <property type="entry name" value="Nucleic acid-binding proteins"/>
    <property type="match status" value="1"/>
</dbReference>
<dbReference type="InterPro" id="IPR008995">
    <property type="entry name" value="Mo/tungstate-bd_C_term_dom"/>
</dbReference>
<dbReference type="InterPro" id="IPR047641">
    <property type="entry name" value="ABC_transpr_MalK/UgpC-like"/>
</dbReference>
<dbReference type="FunFam" id="3.40.50.300:FF:000042">
    <property type="entry name" value="Maltose/maltodextrin ABC transporter, ATP-binding protein"/>
    <property type="match status" value="1"/>
</dbReference>
<dbReference type="InterPro" id="IPR027417">
    <property type="entry name" value="P-loop_NTPase"/>
</dbReference>
<keyword evidence="2" id="KW-1003">Cell membrane</keyword>
<dbReference type="RefSeq" id="WP_005490121.1">
    <property type="nucleotide sequence ID" value="NZ_CAUI01000023.1"/>
</dbReference>
<dbReference type="SUPFAM" id="SSF52540">
    <property type="entry name" value="P-loop containing nucleoside triphosphate hydrolases"/>
    <property type="match status" value="1"/>
</dbReference>
<evidence type="ECO:0000256" key="6">
    <source>
        <dbReference type="ARBA" id="ARBA00023136"/>
    </source>
</evidence>
<keyword evidence="4 8" id="KW-0067">ATP-binding</keyword>
<evidence type="ECO:0000256" key="2">
    <source>
        <dbReference type="ARBA" id="ARBA00022475"/>
    </source>
</evidence>
<protein>
    <submittedName>
        <fullName evidence="8">375aa long hypothetical multiple sugar-binding transport ATP-binding protein</fullName>
    </submittedName>
</protein>
<evidence type="ECO:0000313" key="8">
    <source>
        <dbReference type="EMBL" id="CCU80843.1"/>
    </source>
</evidence>
<evidence type="ECO:0000259" key="7">
    <source>
        <dbReference type="PROSITE" id="PS50893"/>
    </source>
</evidence>
<proteinExistence type="predicted"/>
<dbReference type="PANTHER" id="PTHR43875">
    <property type="entry name" value="MALTODEXTRIN IMPORT ATP-BINDING PROTEIN MSMX"/>
    <property type="match status" value="1"/>
</dbReference>
<dbReference type="Proteomes" id="UP000012063">
    <property type="component" value="Unassembled WGS sequence"/>
</dbReference>
<comment type="caution">
    <text evidence="8">The sequence shown here is derived from an EMBL/GenBank/DDBJ whole genome shotgun (WGS) entry which is preliminary data.</text>
</comment>
<dbReference type="Pfam" id="PF17912">
    <property type="entry name" value="OB_MalK"/>
    <property type="match status" value="1"/>
</dbReference>
<accession>M5E3P3</accession>
<keyword evidence="5" id="KW-1278">Translocase</keyword>
<evidence type="ECO:0000256" key="5">
    <source>
        <dbReference type="ARBA" id="ARBA00022967"/>
    </source>
</evidence>
<dbReference type="STRING" id="1293054.HSACCH_02358"/>
<dbReference type="InterPro" id="IPR040582">
    <property type="entry name" value="OB_MalK-like"/>
</dbReference>
<gene>
    <name evidence="8" type="ORF">HSACCH_02358</name>
</gene>
<dbReference type="AlphaFoldDB" id="M5E3P3"/>
<dbReference type="PROSITE" id="PS00211">
    <property type="entry name" value="ABC_TRANSPORTER_1"/>
    <property type="match status" value="1"/>
</dbReference>
<dbReference type="eggNOG" id="COG3842">
    <property type="taxonomic scope" value="Bacteria"/>
</dbReference>
<dbReference type="InterPro" id="IPR017871">
    <property type="entry name" value="ABC_transporter-like_CS"/>
</dbReference>
<dbReference type="EMBL" id="CAUI01000023">
    <property type="protein sequence ID" value="CCU80843.1"/>
    <property type="molecule type" value="Genomic_DNA"/>
</dbReference>
<dbReference type="InterPro" id="IPR003593">
    <property type="entry name" value="AAA+_ATPase"/>
</dbReference>
<dbReference type="GO" id="GO:0140359">
    <property type="term" value="F:ABC-type transporter activity"/>
    <property type="evidence" value="ECO:0007669"/>
    <property type="project" value="UniProtKB-ARBA"/>
</dbReference>
<dbReference type="GO" id="GO:0016887">
    <property type="term" value="F:ATP hydrolysis activity"/>
    <property type="evidence" value="ECO:0007669"/>
    <property type="project" value="InterPro"/>
</dbReference>
<dbReference type="PROSITE" id="PS50893">
    <property type="entry name" value="ABC_TRANSPORTER_2"/>
    <property type="match status" value="1"/>
</dbReference>
<reference evidence="9" key="1">
    <citation type="journal article" date="2013" name="Genome Announc.">
        <title>Genome Sequence of Halanaerobium saccharolyticum subsp. saccharolyticum Strain DSM 6643T, a Halophilic Hydrogen-Producing Bacterium.</title>
        <authorList>
            <person name="Kivisto A."/>
            <person name="Larjo A."/>
            <person name="Ciranna A."/>
            <person name="Santala V."/>
            <person name="Roos C."/>
            <person name="Karp M."/>
        </authorList>
    </citation>
    <scope>NUCLEOTIDE SEQUENCE [LARGE SCALE GENOMIC DNA]</scope>
    <source>
        <strain evidence="9">DSM 6643</strain>
    </source>
</reference>
<feature type="domain" description="ABC transporter" evidence="7">
    <location>
        <begin position="4"/>
        <end position="238"/>
    </location>
</feature>
<keyword evidence="9" id="KW-1185">Reference proteome</keyword>
<dbReference type="GO" id="GO:0055052">
    <property type="term" value="C:ATP-binding cassette (ABC) transporter complex, substrate-binding subunit-containing"/>
    <property type="evidence" value="ECO:0007669"/>
    <property type="project" value="TreeGrafter"/>
</dbReference>
<keyword evidence="6" id="KW-0472">Membrane</keyword>
<dbReference type="OrthoDB" id="9802264at2"/>
<dbReference type="Pfam" id="PF00005">
    <property type="entry name" value="ABC_tran"/>
    <property type="match status" value="1"/>
</dbReference>
<dbReference type="Gene3D" id="2.40.50.100">
    <property type="match status" value="1"/>
</dbReference>
<keyword evidence="3" id="KW-0547">Nucleotide-binding</keyword>
<evidence type="ECO:0000313" key="9">
    <source>
        <dbReference type="Proteomes" id="UP000012063"/>
    </source>
</evidence>
<dbReference type="InterPro" id="IPR012340">
    <property type="entry name" value="NA-bd_OB-fold"/>
</dbReference>
<keyword evidence="1" id="KW-0813">Transport</keyword>
<dbReference type="InterPro" id="IPR003439">
    <property type="entry name" value="ABC_transporter-like_ATP-bd"/>
</dbReference>
<evidence type="ECO:0000256" key="1">
    <source>
        <dbReference type="ARBA" id="ARBA00022448"/>
    </source>
</evidence>
<dbReference type="SMART" id="SM00382">
    <property type="entry name" value="AAA"/>
    <property type="match status" value="1"/>
</dbReference>
<dbReference type="GO" id="GO:0005524">
    <property type="term" value="F:ATP binding"/>
    <property type="evidence" value="ECO:0007669"/>
    <property type="project" value="UniProtKB-KW"/>
</dbReference>
<dbReference type="SUPFAM" id="SSF50331">
    <property type="entry name" value="MOP-like"/>
    <property type="match status" value="1"/>
</dbReference>
<organism evidence="8 9">
    <name type="scientific">Halanaerobium saccharolyticum subsp. saccharolyticum DSM 6643</name>
    <dbReference type="NCBI Taxonomy" id="1293054"/>
    <lineage>
        <taxon>Bacteria</taxon>
        <taxon>Bacillati</taxon>
        <taxon>Bacillota</taxon>
        <taxon>Clostridia</taxon>
        <taxon>Halanaerobiales</taxon>
        <taxon>Halanaerobiaceae</taxon>
        <taxon>Halanaerobium</taxon>
    </lineage>
</organism>
<sequence>MAEIVLKNITKKFGDVTAVKNLDLSIDAKEFTTLLGPSGCGKSTTLRMVAGLERPTAGEIWIKDECVYSKEKNIYVPPGKRKLGMVFQSYALWPHLTVFDNIAFGLQINNKPDIKAKTKKVADILAIADLLERYPNELSGGQQQRVAIARVLVMDYDILLLDEPLSNLDAQLRMDMRAELKRLHNELNSTIIYVTHDQLEALTMSSNIAVMNSGLLQQYAGPMDVYDQPANLFTAKFIGNPPINLFEAELKIETGVRKAKLSQKLELLLADKKFDALEAGAEINIGIRPEDIEIRPIAESPDAKYKGEIYSVLPAGSEWYFKVVWEDKIITVSEHSGMDLEQDDQVAINIEAETIKLFDNQGLLIK</sequence>
<dbReference type="Gene3D" id="3.40.50.300">
    <property type="entry name" value="P-loop containing nucleotide triphosphate hydrolases"/>
    <property type="match status" value="1"/>
</dbReference>
<evidence type="ECO:0000256" key="4">
    <source>
        <dbReference type="ARBA" id="ARBA00022840"/>
    </source>
</evidence>
<name>M5E3P3_9FIRM</name>
<evidence type="ECO:0000256" key="3">
    <source>
        <dbReference type="ARBA" id="ARBA00022741"/>
    </source>
</evidence>